<proteinExistence type="inferred from homology"/>
<dbReference type="GO" id="GO:0016491">
    <property type="term" value="F:oxidoreductase activity"/>
    <property type="evidence" value="ECO:0007669"/>
    <property type="project" value="UniProtKB-KW"/>
</dbReference>
<dbReference type="AlphaFoldDB" id="A0A1M4XXY0"/>
<dbReference type="PANTHER" id="PTHR13887:SF14">
    <property type="entry name" value="DISULFIDE BOND FORMATION PROTEIN D"/>
    <property type="match status" value="1"/>
</dbReference>
<feature type="domain" description="Thioredoxin-like fold" evidence="6">
    <location>
        <begin position="15"/>
        <end position="174"/>
    </location>
</feature>
<evidence type="ECO:0000313" key="7">
    <source>
        <dbReference type="EMBL" id="SHE98288.1"/>
    </source>
</evidence>
<dbReference type="Proteomes" id="UP000184368">
    <property type="component" value="Unassembled WGS sequence"/>
</dbReference>
<organism evidence="7 8">
    <name type="scientific">Cnuella takakiae</name>
    <dbReference type="NCBI Taxonomy" id="1302690"/>
    <lineage>
        <taxon>Bacteria</taxon>
        <taxon>Pseudomonadati</taxon>
        <taxon>Bacteroidota</taxon>
        <taxon>Chitinophagia</taxon>
        <taxon>Chitinophagales</taxon>
        <taxon>Chitinophagaceae</taxon>
        <taxon>Cnuella</taxon>
    </lineage>
</organism>
<dbReference type="PANTHER" id="PTHR13887">
    <property type="entry name" value="GLUTATHIONE S-TRANSFERASE KAPPA"/>
    <property type="match status" value="1"/>
</dbReference>
<evidence type="ECO:0000256" key="2">
    <source>
        <dbReference type="ARBA" id="ARBA00022729"/>
    </source>
</evidence>
<keyword evidence="4" id="KW-1015">Disulfide bond</keyword>
<keyword evidence="5" id="KW-0676">Redox-active center</keyword>
<dbReference type="STRING" id="1302690.BUE76_14585"/>
<sequence length="193" mass="21722">MQMKNVKEIPPIIEPRDIVVGDPAARVTIMEFGDYESEACVQANEVVKELLEQYNGKINFVFRHFPLTRIHQRAHKAAEAAIAAGQEGKFWEMHQALLANRRNLGLISLKGYAREVGVTNKRFLDDLMNGTYGWQVQGDLQEGLKMGVRDVPSFFINGQRFEGTPSTRNLKAVIGGLLENESDLPVKAKKRRA</sequence>
<evidence type="ECO:0000256" key="5">
    <source>
        <dbReference type="ARBA" id="ARBA00023284"/>
    </source>
</evidence>
<dbReference type="Gene3D" id="3.40.30.10">
    <property type="entry name" value="Glutaredoxin"/>
    <property type="match status" value="1"/>
</dbReference>
<keyword evidence="3" id="KW-0560">Oxidoreductase</keyword>
<gene>
    <name evidence="7" type="ORF">SAMN05444008_10482</name>
</gene>
<dbReference type="InterPro" id="IPR012336">
    <property type="entry name" value="Thioredoxin-like_fold"/>
</dbReference>
<evidence type="ECO:0000256" key="4">
    <source>
        <dbReference type="ARBA" id="ARBA00023157"/>
    </source>
</evidence>
<dbReference type="SUPFAM" id="SSF52833">
    <property type="entry name" value="Thioredoxin-like"/>
    <property type="match status" value="1"/>
</dbReference>
<evidence type="ECO:0000313" key="8">
    <source>
        <dbReference type="Proteomes" id="UP000184368"/>
    </source>
</evidence>
<evidence type="ECO:0000256" key="1">
    <source>
        <dbReference type="ARBA" id="ARBA00005791"/>
    </source>
</evidence>
<dbReference type="Pfam" id="PF13462">
    <property type="entry name" value="Thioredoxin_4"/>
    <property type="match status" value="1"/>
</dbReference>
<dbReference type="EMBL" id="FQUO01000004">
    <property type="protein sequence ID" value="SHE98288.1"/>
    <property type="molecule type" value="Genomic_DNA"/>
</dbReference>
<dbReference type="GO" id="GO:0016853">
    <property type="term" value="F:isomerase activity"/>
    <property type="evidence" value="ECO:0007669"/>
    <property type="project" value="UniProtKB-KW"/>
</dbReference>
<dbReference type="InterPro" id="IPR036249">
    <property type="entry name" value="Thioredoxin-like_sf"/>
</dbReference>
<comment type="similarity">
    <text evidence="1">Belongs to the thioredoxin family. DsbA subfamily.</text>
</comment>
<keyword evidence="7" id="KW-0413">Isomerase</keyword>
<keyword evidence="2" id="KW-0732">Signal</keyword>
<evidence type="ECO:0000259" key="6">
    <source>
        <dbReference type="Pfam" id="PF13462"/>
    </source>
</evidence>
<evidence type="ECO:0000256" key="3">
    <source>
        <dbReference type="ARBA" id="ARBA00023002"/>
    </source>
</evidence>
<protein>
    <submittedName>
        <fullName evidence="7">Protein-disulfide isomerase</fullName>
    </submittedName>
</protein>
<name>A0A1M4XXY0_9BACT</name>
<accession>A0A1M4XXY0</accession>
<keyword evidence="8" id="KW-1185">Reference proteome</keyword>
<reference evidence="7 8" key="1">
    <citation type="submission" date="2016-11" db="EMBL/GenBank/DDBJ databases">
        <authorList>
            <person name="Jaros S."/>
            <person name="Januszkiewicz K."/>
            <person name="Wedrychowicz H."/>
        </authorList>
    </citation>
    <scope>NUCLEOTIDE SEQUENCE [LARGE SCALE GENOMIC DNA]</scope>
    <source>
        <strain evidence="7 8">DSM 26897</strain>
    </source>
</reference>